<reference evidence="2" key="1">
    <citation type="submission" date="2017-07" db="EMBL/GenBank/DDBJ databases">
        <title>Taro Niue Genome Assembly and Annotation.</title>
        <authorList>
            <person name="Atibalentja N."/>
            <person name="Keating K."/>
            <person name="Fields C.J."/>
        </authorList>
    </citation>
    <scope>NUCLEOTIDE SEQUENCE</scope>
    <source>
        <strain evidence="2">Niue_2</strain>
        <tissue evidence="2">Leaf</tissue>
    </source>
</reference>
<keyword evidence="1" id="KW-0472">Membrane</keyword>
<feature type="transmembrane region" description="Helical" evidence="1">
    <location>
        <begin position="186"/>
        <end position="203"/>
    </location>
</feature>
<evidence type="ECO:0000313" key="2">
    <source>
        <dbReference type="EMBL" id="MQL81946.1"/>
    </source>
</evidence>
<accession>A0A843UIR2</accession>
<evidence type="ECO:0000256" key="1">
    <source>
        <dbReference type="SAM" id="Phobius"/>
    </source>
</evidence>
<dbReference type="EMBL" id="NMUH01000599">
    <property type="protein sequence ID" value="MQL81946.1"/>
    <property type="molecule type" value="Genomic_DNA"/>
</dbReference>
<evidence type="ECO:0000313" key="3">
    <source>
        <dbReference type="Proteomes" id="UP000652761"/>
    </source>
</evidence>
<feature type="transmembrane region" description="Helical" evidence="1">
    <location>
        <begin position="146"/>
        <end position="166"/>
    </location>
</feature>
<feature type="transmembrane region" description="Helical" evidence="1">
    <location>
        <begin position="113"/>
        <end position="134"/>
    </location>
</feature>
<feature type="transmembrane region" description="Helical" evidence="1">
    <location>
        <begin position="71"/>
        <end position="93"/>
    </location>
</feature>
<protein>
    <submittedName>
        <fullName evidence="2">Uncharacterized protein</fullName>
    </submittedName>
</protein>
<dbReference type="AlphaFoldDB" id="A0A843UIR2"/>
<keyword evidence="3" id="KW-1185">Reference proteome</keyword>
<sequence>MPRGSSSQELGVRRVAEVAVVSCVVSSSESEYCELLSVGGDANFGVPGGGPGGRVVIVCGFPASFVCALQWVAAITVSLVWRVWSLGVFVPWWCGWRWTCWQWSSLYGGQLQASPGAVLLAVFGTFGCVCVAKAERACVWCGLHRCRVVVCGTGLRYVVVLAGAFWRVFLERCLGGSGGGSPRTSLLFFLMVCVVWVVHFGEGSSQDRPLSLLVEVLPRNAFVGEAPLWRSERGAAGELVQSDGAASWSEEEVAIVIVI</sequence>
<proteinExistence type="predicted"/>
<comment type="caution">
    <text evidence="2">The sequence shown here is derived from an EMBL/GenBank/DDBJ whole genome shotgun (WGS) entry which is preliminary data.</text>
</comment>
<keyword evidence="1" id="KW-1133">Transmembrane helix</keyword>
<name>A0A843UIR2_COLES</name>
<dbReference type="Proteomes" id="UP000652761">
    <property type="component" value="Unassembled WGS sequence"/>
</dbReference>
<gene>
    <name evidence="2" type="ORF">Taro_014413</name>
</gene>
<keyword evidence="1" id="KW-0812">Transmembrane</keyword>
<organism evidence="2 3">
    <name type="scientific">Colocasia esculenta</name>
    <name type="common">Wild taro</name>
    <name type="synonym">Arum esculentum</name>
    <dbReference type="NCBI Taxonomy" id="4460"/>
    <lineage>
        <taxon>Eukaryota</taxon>
        <taxon>Viridiplantae</taxon>
        <taxon>Streptophyta</taxon>
        <taxon>Embryophyta</taxon>
        <taxon>Tracheophyta</taxon>
        <taxon>Spermatophyta</taxon>
        <taxon>Magnoliopsida</taxon>
        <taxon>Liliopsida</taxon>
        <taxon>Araceae</taxon>
        <taxon>Aroideae</taxon>
        <taxon>Colocasieae</taxon>
        <taxon>Colocasia</taxon>
    </lineage>
</organism>